<dbReference type="HOGENOM" id="CLU_1851043_0_0_5"/>
<proteinExistence type="predicted"/>
<dbReference type="STRING" id="715226.ABI_08870"/>
<dbReference type="RefSeq" id="WP_006271626.1">
    <property type="nucleotide sequence ID" value="NZ_GL883077.1"/>
</dbReference>
<reference evidence="2" key="1">
    <citation type="submission" date="2011-03" db="EMBL/GenBank/DDBJ databases">
        <title>Draft genome sequence of Brevundimonas diminuta.</title>
        <authorList>
            <person name="Brown P.J.B."/>
            <person name="Buechlein A."/>
            <person name="Hemmerich C."/>
            <person name="Brun Y.V."/>
        </authorList>
    </citation>
    <scope>NUCLEOTIDE SEQUENCE [LARGE SCALE GENOMIC DNA]</scope>
    <source>
        <strain evidence="2">C19</strain>
    </source>
</reference>
<evidence type="ECO:0000313" key="1">
    <source>
        <dbReference type="EMBL" id="EGF92451.1"/>
    </source>
</evidence>
<gene>
    <name evidence="1" type="ORF">ABI_08870</name>
</gene>
<keyword evidence="2" id="KW-1185">Reference proteome</keyword>
<name>F4QGC3_9CAUL</name>
<protein>
    <submittedName>
        <fullName evidence="1">Uncharacterized protein</fullName>
    </submittedName>
</protein>
<accession>F4QGC3</accession>
<evidence type="ECO:0000313" key="2">
    <source>
        <dbReference type="Proteomes" id="UP000006512"/>
    </source>
</evidence>
<dbReference type="Proteomes" id="UP000006512">
    <property type="component" value="Unassembled WGS sequence"/>
</dbReference>
<dbReference type="EMBL" id="GL883077">
    <property type="protein sequence ID" value="EGF92451.1"/>
    <property type="molecule type" value="Genomic_DNA"/>
</dbReference>
<organism evidence="1 2">
    <name type="scientific">Asticcacaulis biprosthecium C19</name>
    <dbReference type="NCBI Taxonomy" id="715226"/>
    <lineage>
        <taxon>Bacteria</taxon>
        <taxon>Pseudomonadati</taxon>
        <taxon>Pseudomonadota</taxon>
        <taxon>Alphaproteobacteria</taxon>
        <taxon>Caulobacterales</taxon>
        <taxon>Caulobacteraceae</taxon>
        <taxon>Asticcacaulis</taxon>
    </lineage>
</organism>
<sequence length="138" mass="15111">MSKVRHTKLVDSLIGWMTMTMAAAERGEPVVLGVTLIKTWRDAMLTLREDTQRREMEIITAESRLEDGTAEQRIDAIYAAHTAKLGVQALQRIAERVGGGVNERDFVAVIDALETLAMGIARPVATTNPKPTNPKQGA</sequence>
<dbReference type="AlphaFoldDB" id="F4QGC3"/>